<keyword evidence="4" id="KW-1185">Reference proteome</keyword>
<dbReference type="Proteomes" id="UP000198963">
    <property type="component" value="Chromosome I"/>
</dbReference>
<reference evidence="3 4" key="1">
    <citation type="submission" date="2016-10" db="EMBL/GenBank/DDBJ databases">
        <authorList>
            <person name="Varghese N."/>
            <person name="Submissions S."/>
        </authorList>
    </citation>
    <scope>NUCLEOTIDE SEQUENCE [LARGE SCALE GENOMIC DNA]</scope>
    <source>
        <strain evidence="3 4">RHA_55</strain>
    </source>
</reference>
<evidence type="ECO:0000256" key="1">
    <source>
        <dbReference type="PROSITE-ProRule" id="PRU00339"/>
    </source>
</evidence>
<dbReference type="SUPFAM" id="SSF48452">
    <property type="entry name" value="TPR-like"/>
    <property type="match status" value="1"/>
</dbReference>
<feature type="repeat" description="TPR" evidence="1">
    <location>
        <begin position="250"/>
        <end position="283"/>
    </location>
</feature>
<dbReference type="AlphaFoldDB" id="A0A1H1U6Y2"/>
<dbReference type="PROSITE" id="PS50005">
    <property type="entry name" value="TPR"/>
    <property type="match status" value="1"/>
</dbReference>
<dbReference type="InterPro" id="IPR011990">
    <property type="entry name" value="TPR-like_helical_dom_sf"/>
</dbReference>
<dbReference type="InterPro" id="IPR019734">
    <property type="entry name" value="TPR_rpt"/>
</dbReference>
<dbReference type="RefSeq" id="WP_092446698.1">
    <property type="nucleotide sequence ID" value="NZ_LT629774.1"/>
</dbReference>
<name>A0A1H1U6Y2_9FLAO</name>
<dbReference type="Gene3D" id="1.25.40.10">
    <property type="entry name" value="Tetratricopeptide repeat domain"/>
    <property type="match status" value="1"/>
</dbReference>
<organism evidence="3 4">
    <name type="scientific">Winogradskyella sediminis</name>
    <dbReference type="NCBI Taxonomy" id="1382466"/>
    <lineage>
        <taxon>Bacteria</taxon>
        <taxon>Pseudomonadati</taxon>
        <taxon>Bacteroidota</taxon>
        <taxon>Flavobacteriia</taxon>
        <taxon>Flavobacteriales</taxon>
        <taxon>Flavobacteriaceae</taxon>
        <taxon>Winogradskyella</taxon>
    </lineage>
</organism>
<keyword evidence="1" id="KW-0802">TPR repeat</keyword>
<feature type="chain" id="PRO_5009261934" evidence="2">
    <location>
        <begin position="23"/>
        <end position="296"/>
    </location>
</feature>
<gene>
    <name evidence="3" type="ORF">SAMN04489797_2150</name>
</gene>
<dbReference type="Gene3D" id="3.40.30.10">
    <property type="entry name" value="Glutaredoxin"/>
    <property type="match status" value="1"/>
</dbReference>
<dbReference type="InterPro" id="IPR036249">
    <property type="entry name" value="Thioredoxin-like_sf"/>
</dbReference>
<keyword evidence="2" id="KW-0732">Signal</keyword>
<evidence type="ECO:0000313" key="3">
    <source>
        <dbReference type="EMBL" id="SDS68113.1"/>
    </source>
</evidence>
<evidence type="ECO:0000313" key="4">
    <source>
        <dbReference type="Proteomes" id="UP000198963"/>
    </source>
</evidence>
<proteinExistence type="predicted"/>
<feature type="signal peptide" evidence="2">
    <location>
        <begin position="1"/>
        <end position="22"/>
    </location>
</feature>
<accession>A0A1H1U6Y2</accession>
<dbReference type="SUPFAM" id="SSF52833">
    <property type="entry name" value="Thioredoxin-like"/>
    <property type="match status" value="1"/>
</dbReference>
<dbReference type="CDD" id="cd02947">
    <property type="entry name" value="TRX_family"/>
    <property type="match status" value="1"/>
</dbReference>
<dbReference type="EMBL" id="LT629774">
    <property type="protein sequence ID" value="SDS68113.1"/>
    <property type="molecule type" value="Genomic_DNA"/>
</dbReference>
<protein>
    <submittedName>
        <fullName evidence="3">TPR repeat-containing protein</fullName>
    </submittedName>
</protein>
<sequence length="296" mass="33970">MKTTTLAIIAALAFLFQMRAQTFNKEVIIDGQAPYLLGKIDKHGLESNNYQSWFSTNFEDYNVNDTIISSIAPELKHYDITVFMGTWCGDSKQNVPKLYKVLEACNFPMDQLTVVAVSRAPNLYKQSPQHEEAGLNIHRVPTIIFFKDGKEVNRIVEYPIHSFEEDIEQIITNTNYKPNYHIVTIVNDILEEKGVKGLLGKQKKLVKQYKEIVQHRFELNTYGSILYNKNRTEEAIAVYRLNTKLFPEEPRTFMSLANTLGATNRKVDAIQVLEQALKLHPENSDLIENIEVIKSN</sequence>
<dbReference type="STRING" id="1249933.SAMN04489797_2150"/>
<dbReference type="Pfam" id="PF14595">
    <property type="entry name" value="Thioredoxin_9"/>
    <property type="match status" value="1"/>
</dbReference>
<evidence type="ECO:0000256" key="2">
    <source>
        <dbReference type="SAM" id="SignalP"/>
    </source>
</evidence>